<gene>
    <name evidence="1" type="ORF">X801_08617</name>
</gene>
<dbReference type="AlphaFoldDB" id="A0A1S8WM69"/>
<keyword evidence="2" id="KW-1185">Reference proteome</keyword>
<evidence type="ECO:0000313" key="2">
    <source>
        <dbReference type="Proteomes" id="UP000243686"/>
    </source>
</evidence>
<accession>A0A1S8WM69</accession>
<sequence>MKPIWTARKVFRSLPPPKIR</sequence>
<reference evidence="1 2" key="1">
    <citation type="submission" date="2015-03" db="EMBL/GenBank/DDBJ databases">
        <title>Draft genome of the nematode, Opisthorchis viverrini.</title>
        <authorList>
            <person name="Mitreva M."/>
        </authorList>
    </citation>
    <scope>NUCLEOTIDE SEQUENCE [LARGE SCALE GENOMIC DNA]</scope>
    <source>
        <strain evidence="1">Khon Kaen</strain>
    </source>
</reference>
<dbReference type="EMBL" id="KV903465">
    <property type="protein sequence ID" value="OON15578.1"/>
    <property type="molecule type" value="Genomic_DNA"/>
</dbReference>
<proteinExistence type="predicted"/>
<organism evidence="1 2">
    <name type="scientific">Opisthorchis viverrini</name>
    <name type="common">Southeast Asian liver fluke</name>
    <dbReference type="NCBI Taxonomy" id="6198"/>
    <lineage>
        <taxon>Eukaryota</taxon>
        <taxon>Metazoa</taxon>
        <taxon>Spiralia</taxon>
        <taxon>Lophotrochozoa</taxon>
        <taxon>Platyhelminthes</taxon>
        <taxon>Trematoda</taxon>
        <taxon>Digenea</taxon>
        <taxon>Opisthorchiida</taxon>
        <taxon>Opisthorchiata</taxon>
        <taxon>Opisthorchiidae</taxon>
        <taxon>Opisthorchis</taxon>
    </lineage>
</organism>
<evidence type="ECO:0000313" key="1">
    <source>
        <dbReference type="EMBL" id="OON15578.1"/>
    </source>
</evidence>
<dbReference type="Proteomes" id="UP000243686">
    <property type="component" value="Unassembled WGS sequence"/>
</dbReference>
<protein>
    <submittedName>
        <fullName evidence="1">Uncharacterized protein</fullName>
    </submittedName>
</protein>
<name>A0A1S8WM69_OPIVI</name>